<gene>
    <name evidence="19" type="ORF">PHISCL_07652</name>
</gene>
<dbReference type="PANTHER" id="PTHR14218:SF34">
    <property type="entry name" value="TRIPEPTIDYL-PEPTIDASE SED4"/>
    <property type="match status" value="1"/>
</dbReference>
<dbReference type="GO" id="GO:0046872">
    <property type="term" value="F:metal ion binding"/>
    <property type="evidence" value="ECO:0007669"/>
    <property type="project" value="UniProtKB-UniRule"/>
</dbReference>
<evidence type="ECO:0000256" key="6">
    <source>
        <dbReference type="ARBA" id="ARBA00022670"/>
    </source>
</evidence>
<evidence type="ECO:0000256" key="13">
    <source>
        <dbReference type="ARBA" id="ARBA00023145"/>
    </source>
</evidence>
<name>A0A3A2ZQ17_9EURO</name>
<evidence type="ECO:0000256" key="4">
    <source>
        <dbReference type="ARBA" id="ARBA00012462"/>
    </source>
</evidence>
<evidence type="ECO:0000259" key="18">
    <source>
        <dbReference type="PROSITE" id="PS51695"/>
    </source>
</evidence>
<dbReference type="PROSITE" id="PS51695">
    <property type="entry name" value="SEDOLISIN"/>
    <property type="match status" value="1"/>
</dbReference>
<dbReference type="AlphaFoldDB" id="A0A3A2ZQ17"/>
<evidence type="ECO:0000256" key="8">
    <source>
        <dbReference type="ARBA" id="ARBA00022729"/>
    </source>
</evidence>
<dbReference type="GO" id="GO:0006508">
    <property type="term" value="P:proteolysis"/>
    <property type="evidence" value="ECO:0007669"/>
    <property type="project" value="UniProtKB-KW"/>
</dbReference>
<evidence type="ECO:0000256" key="17">
    <source>
        <dbReference type="SAM" id="SignalP"/>
    </source>
</evidence>
<keyword evidence="12" id="KW-0843">Virulence</keyword>
<feature type="active site" description="Charge relay system" evidence="15">
    <location>
        <position position="499"/>
    </location>
</feature>
<evidence type="ECO:0000256" key="3">
    <source>
        <dbReference type="ARBA" id="ARBA00004239"/>
    </source>
</evidence>
<evidence type="ECO:0000256" key="12">
    <source>
        <dbReference type="ARBA" id="ARBA00023026"/>
    </source>
</evidence>
<evidence type="ECO:0000256" key="14">
    <source>
        <dbReference type="ARBA" id="ARBA00023180"/>
    </source>
</evidence>
<evidence type="ECO:0000256" key="11">
    <source>
        <dbReference type="ARBA" id="ARBA00022837"/>
    </source>
</evidence>
<dbReference type="InterPro" id="IPR036852">
    <property type="entry name" value="Peptidase_S8/S53_dom_sf"/>
</dbReference>
<evidence type="ECO:0000256" key="2">
    <source>
        <dbReference type="ARBA" id="ARBA00002451"/>
    </source>
</evidence>
<dbReference type="EMBL" id="MVGC01000348">
    <property type="protein sequence ID" value="RJE20005.1"/>
    <property type="molecule type" value="Genomic_DNA"/>
</dbReference>
<dbReference type="Pfam" id="PF09286">
    <property type="entry name" value="Pro-kuma_activ"/>
    <property type="match status" value="1"/>
</dbReference>
<keyword evidence="6 15" id="KW-0645">Protease</keyword>
<dbReference type="InterPro" id="IPR030400">
    <property type="entry name" value="Sedolisin_dom"/>
</dbReference>
<dbReference type="Gene3D" id="3.40.50.200">
    <property type="entry name" value="Peptidase S8/S53 domain"/>
    <property type="match status" value="1"/>
</dbReference>
<keyword evidence="14" id="KW-0325">Glycoprotein</keyword>
<feature type="signal peptide" evidence="17">
    <location>
        <begin position="1"/>
        <end position="19"/>
    </location>
</feature>
<dbReference type="STRING" id="2070753.A0A3A2ZQ17"/>
<feature type="binding site" evidence="15">
    <location>
        <position position="542"/>
    </location>
    <ligand>
        <name>Ca(2+)</name>
        <dbReference type="ChEBI" id="CHEBI:29108"/>
    </ligand>
</feature>
<evidence type="ECO:0000256" key="7">
    <source>
        <dbReference type="ARBA" id="ARBA00022723"/>
    </source>
</evidence>
<keyword evidence="5" id="KW-0964">Secreted</keyword>
<feature type="compositionally biased region" description="Low complexity" evidence="16">
    <location>
        <begin position="179"/>
        <end position="196"/>
    </location>
</feature>
<feature type="binding site" evidence="15">
    <location>
        <position position="579"/>
    </location>
    <ligand>
        <name>Ca(2+)</name>
        <dbReference type="ChEBI" id="CHEBI:29108"/>
    </ligand>
</feature>
<dbReference type="PANTHER" id="PTHR14218">
    <property type="entry name" value="PROTEASE S8 TRIPEPTIDYL PEPTIDASE I CLN2"/>
    <property type="match status" value="1"/>
</dbReference>
<keyword evidence="20" id="KW-1185">Reference proteome</keyword>
<dbReference type="InterPro" id="IPR000209">
    <property type="entry name" value="Peptidase_S8/S53_dom"/>
</dbReference>
<dbReference type="InterPro" id="IPR050819">
    <property type="entry name" value="Tripeptidyl-peptidase_I"/>
</dbReference>
<feature type="binding site" evidence="15">
    <location>
        <position position="577"/>
    </location>
    <ligand>
        <name>Ca(2+)</name>
        <dbReference type="ChEBI" id="CHEBI:29108"/>
    </ligand>
</feature>
<dbReference type="OrthoDB" id="409122at2759"/>
<dbReference type="EC" id="3.4.14.10" evidence="4"/>
<evidence type="ECO:0000313" key="20">
    <source>
        <dbReference type="Proteomes" id="UP000266188"/>
    </source>
</evidence>
<proteinExistence type="predicted"/>
<feature type="active site" description="Charge relay system" evidence="15">
    <location>
        <position position="283"/>
    </location>
</feature>
<dbReference type="SMART" id="SM00944">
    <property type="entry name" value="Pro-kuma_activ"/>
    <property type="match status" value="1"/>
</dbReference>
<comment type="cofactor">
    <cofactor evidence="15">
        <name>Ca(2+)</name>
        <dbReference type="ChEBI" id="CHEBI:29108"/>
    </cofactor>
    <text evidence="15">Binds 1 Ca(2+) ion per subunit.</text>
</comment>
<dbReference type="FunFam" id="3.40.50.200:FF:000015">
    <property type="entry name" value="Tripeptidyl peptidase A"/>
    <property type="match status" value="1"/>
</dbReference>
<comment type="function">
    <text evidence="2">Secreted tripeptidyl-peptidase which degrades proteins at acidic pHs and is involved in virulence.</text>
</comment>
<evidence type="ECO:0000256" key="10">
    <source>
        <dbReference type="ARBA" id="ARBA00022825"/>
    </source>
</evidence>
<dbReference type="SUPFAM" id="SSF54897">
    <property type="entry name" value="Protease propeptides/inhibitors"/>
    <property type="match status" value="1"/>
</dbReference>
<dbReference type="CDD" id="cd04056">
    <property type="entry name" value="Peptidases_S53"/>
    <property type="match status" value="1"/>
</dbReference>
<organism evidence="19 20">
    <name type="scientific">Aspergillus sclerotialis</name>
    <dbReference type="NCBI Taxonomy" id="2070753"/>
    <lineage>
        <taxon>Eukaryota</taxon>
        <taxon>Fungi</taxon>
        <taxon>Dikarya</taxon>
        <taxon>Ascomycota</taxon>
        <taxon>Pezizomycotina</taxon>
        <taxon>Eurotiomycetes</taxon>
        <taxon>Eurotiomycetidae</taxon>
        <taxon>Eurotiales</taxon>
        <taxon>Aspergillaceae</taxon>
        <taxon>Aspergillus</taxon>
        <taxon>Aspergillus subgen. Polypaecilum</taxon>
    </lineage>
</organism>
<feature type="domain" description="Peptidase S53" evidence="18">
    <location>
        <begin position="205"/>
        <end position="599"/>
    </location>
</feature>
<dbReference type="GO" id="GO:0004252">
    <property type="term" value="F:serine-type endopeptidase activity"/>
    <property type="evidence" value="ECO:0007669"/>
    <property type="project" value="UniProtKB-UniRule"/>
</dbReference>
<comment type="caution">
    <text evidence="19">The sequence shown here is derived from an EMBL/GenBank/DDBJ whole genome shotgun (WGS) entry which is preliminary data.</text>
</comment>
<comment type="catalytic activity">
    <reaction evidence="1">
        <text>Release of an N-terminal tripeptide from a polypeptide.</text>
        <dbReference type="EC" id="3.4.14.10"/>
    </reaction>
</comment>
<evidence type="ECO:0000256" key="5">
    <source>
        <dbReference type="ARBA" id="ARBA00022525"/>
    </source>
</evidence>
<keyword evidence="10 15" id="KW-0720">Serine protease</keyword>
<dbReference type="CDD" id="cd11377">
    <property type="entry name" value="Pro-peptidase_S53"/>
    <property type="match status" value="1"/>
</dbReference>
<dbReference type="Proteomes" id="UP000266188">
    <property type="component" value="Unassembled WGS sequence"/>
</dbReference>
<feature type="active site" description="Charge relay system" evidence="15">
    <location>
        <position position="279"/>
    </location>
</feature>
<keyword evidence="11 15" id="KW-0106">Calcium</keyword>
<feature type="binding site" evidence="15">
    <location>
        <position position="541"/>
    </location>
    <ligand>
        <name>Ca(2+)</name>
        <dbReference type="ChEBI" id="CHEBI:29108"/>
    </ligand>
</feature>
<sequence length="599" mass="64675">MVPWKSVCALLATAAPVYGVVHHQLAAGVPQGWTKVKNAAADTKLTLSVALARQNMEQLESKLMALSTPGHAEYGQWLDSHDIDALFPAADPSEVADWLRSHGVDSVQQQGGLLQLETDVATANTLLDTEFAWYQQGSTQKLRTTKYSVPNHLRHAIDVISPTTFFGEPKGSQSFHDLQLSQTSQASHSTQSSQSTDVDESCHNFITPKCLRQMYQVGDFNPNPDSGARIGYGNFLNQTSSYKDLAQFEEKFGLPSENFSTTLINGGVNDQSPDAETGEANLDVQLIVALSHPLPVEAYITAGKPPALPSLLEPNPQDIQNEPYLEYYEYLLSQPNSALPQVISNSYGDPEQTVPEDYAKRVCNLIGMMGLRGITVLESSGDTGVGAACQANDGSKKPEFTPQFPGTCPFITAVGGTQAVAPEVAWYASSGGFSNYFPRAWYQENAVETYLHGHIDPETKKYYESYTNFQGRGFPDISAHTRSIAIVDKGQEMGSGGTSAACPIVASIIADLNSVRMAAGKPSLGFLNPFLYFAGQKALHDITDGGSKGCDGTNLQSGQRVPGVIPIPYASWNATPGWDPVTGLGTPNFEKLRELAMSF</sequence>
<evidence type="ECO:0000256" key="9">
    <source>
        <dbReference type="ARBA" id="ARBA00022801"/>
    </source>
</evidence>
<keyword evidence="13" id="KW-0865">Zymogen</keyword>
<evidence type="ECO:0000256" key="16">
    <source>
        <dbReference type="SAM" id="MobiDB-lite"/>
    </source>
</evidence>
<reference evidence="20" key="1">
    <citation type="submission" date="2017-02" db="EMBL/GenBank/DDBJ databases">
        <authorList>
            <person name="Tafer H."/>
            <person name="Lopandic K."/>
        </authorList>
    </citation>
    <scope>NUCLEOTIDE SEQUENCE [LARGE SCALE GENOMIC DNA]</scope>
    <source>
        <strain evidence="20">CBS 366.77</strain>
    </source>
</reference>
<comment type="subcellular location">
    <subcellularLocation>
        <location evidence="3">Secreted</location>
        <location evidence="3">Extracellular space</location>
    </subcellularLocation>
</comment>
<dbReference type="GO" id="GO:0008240">
    <property type="term" value="F:tripeptidyl-peptidase activity"/>
    <property type="evidence" value="ECO:0007669"/>
    <property type="project" value="UniProtKB-EC"/>
</dbReference>
<keyword evidence="9 15" id="KW-0378">Hydrolase</keyword>
<evidence type="ECO:0000256" key="1">
    <source>
        <dbReference type="ARBA" id="ARBA00001910"/>
    </source>
</evidence>
<evidence type="ECO:0000256" key="15">
    <source>
        <dbReference type="PROSITE-ProRule" id="PRU01032"/>
    </source>
</evidence>
<dbReference type="Pfam" id="PF00082">
    <property type="entry name" value="Peptidase_S8"/>
    <property type="match status" value="1"/>
</dbReference>
<feature type="chain" id="PRO_5017465428" description="tripeptidyl-peptidase II" evidence="17">
    <location>
        <begin position="20"/>
        <end position="599"/>
    </location>
</feature>
<protein>
    <recommendedName>
        <fullName evidence="4">tripeptidyl-peptidase II</fullName>
        <ecNumber evidence="4">3.4.14.10</ecNumber>
    </recommendedName>
</protein>
<accession>A0A3A2ZQ17</accession>
<dbReference type="InterPro" id="IPR015366">
    <property type="entry name" value="S53_propep"/>
</dbReference>
<dbReference type="SUPFAM" id="SSF52743">
    <property type="entry name" value="Subtilisin-like"/>
    <property type="match status" value="1"/>
</dbReference>
<feature type="region of interest" description="Disordered" evidence="16">
    <location>
        <begin position="172"/>
        <end position="200"/>
    </location>
</feature>
<keyword evidence="7 15" id="KW-0479">Metal-binding</keyword>
<dbReference type="GO" id="GO:0005576">
    <property type="term" value="C:extracellular region"/>
    <property type="evidence" value="ECO:0007669"/>
    <property type="project" value="UniProtKB-SubCell"/>
</dbReference>
<evidence type="ECO:0000313" key="19">
    <source>
        <dbReference type="EMBL" id="RJE20005.1"/>
    </source>
</evidence>
<keyword evidence="8 17" id="KW-0732">Signal</keyword>